<dbReference type="Proteomes" id="UP001244341">
    <property type="component" value="Chromosome 16b"/>
</dbReference>
<evidence type="ECO:0000313" key="4">
    <source>
        <dbReference type="Proteomes" id="UP001244341"/>
    </source>
</evidence>
<dbReference type="Pfam" id="PF01370">
    <property type="entry name" value="Epimerase"/>
    <property type="match status" value="1"/>
</dbReference>
<dbReference type="InterPro" id="IPR001509">
    <property type="entry name" value="Epimerase_deHydtase"/>
</dbReference>
<evidence type="ECO:0000259" key="2">
    <source>
        <dbReference type="Pfam" id="PF01370"/>
    </source>
</evidence>
<dbReference type="InterPro" id="IPR051207">
    <property type="entry name" value="ComplexI_NDUFA9_subunit"/>
</dbReference>
<accession>A0ABY8USH2</accession>
<feature type="chain" id="PRO_5046094687" description="NAD-dependent epimerase/dehydratase domain-containing protein" evidence="1">
    <location>
        <begin position="24"/>
        <end position="410"/>
    </location>
</feature>
<sequence>MALFASLAAPFLQQLTTSHVAAAVACSVASGLRQYSHLALNNVRPGVVGGPGNRSSVSGGVATVFGATGFVGKYVVNELARRGTQVVVPYRSLEEKAMTLKQMGDLGQIVLLKGWHLNDDDMTRQAISRSNIVVNLIGSTLETRNFSFDDVHAAWPARLAAMAKDTPKVERLLHFSDVGAAADHASARMRSKAAGDAAVRETFPDATIFKPAPIIGDEDDLLNNLLFQVKFNASVWMVDDGVQRFQPHHVTDVARAAAASLESHEAKGKDYCLGGPETITMREYVSLIQECLHILEDTTMYVPAALAKAAYAPGDMLRRKLPPMPGRNYMYSGDYIDEISRDKVVPEGSLGYGDLGILPMKVTEGFPIEAIRYQRTGGYSFGDSKALAKSLPASVKRYFGMQVPHQREGL</sequence>
<name>A0ABY8USH2_TETOB</name>
<organism evidence="3 4">
    <name type="scientific">Tetradesmus obliquus</name>
    <name type="common">Green alga</name>
    <name type="synonym">Acutodesmus obliquus</name>
    <dbReference type="NCBI Taxonomy" id="3088"/>
    <lineage>
        <taxon>Eukaryota</taxon>
        <taxon>Viridiplantae</taxon>
        <taxon>Chlorophyta</taxon>
        <taxon>core chlorophytes</taxon>
        <taxon>Chlorophyceae</taxon>
        <taxon>CS clade</taxon>
        <taxon>Sphaeropleales</taxon>
        <taxon>Scenedesmaceae</taxon>
        <taxon>Tetradesmus</taxon>
    </lineage>
</organism>
<dbReference type="EMBL" id="CP126223">
    <property type="protein sequence ID" value="WIA23282.1"/>
    <property type="molecule type" value="Genomic_DNA"/>
</dbReference>
<reference evidence="3 4" key="1">
    <citation type="submission" date="2023-05" db="EMBL/GenBank/DDBJ databases">
        <title>A 100% complete, gapless, phased diploid assembly of the Scenedesmus obliquus UTEX 3031 genome.</title>
        <authorList>
            <person name="Biondi T.C."/>
            <person name="Hanschen E.R."/>
            <person name="Kwon T."/>
            <person name="Eng W."/>
            <person name="Kruse C.P.S."/>
            <person name="Koehler S.I."/>
            <person name="Kunde Y."/>
            <person name="Gleasner C.D."/>
            <person name="You Mak K.T."/>
            <person name="Polle J."/>
            <person name="Hovde B.T."/>
            <person name="Starkenburg S.R."/>
        </authorList>
    </citation>
    <scope>NUCLEOTIDE SEQUENCE [LARGE SCALE GENOMIC DNA]</scope>
    <source>
        <strain evidence="3 4">DOE0152z</strain>
    </source>
</reference>
<feature type="signal peptide" evidence="1">
    <location>
        <begin position="1"/>
        <end position="23"/>
    </location>
</feature>
<evidence type="ECO:0000313" key="3">
    <source>
        <dbReference type="EMBL" id="WIA23282.1"/>
    </source>
</evidence>
<dbReference type="SUPFAM" id="SSF51735">
    <property type="entry name" value="NAD(P)-binding Rossmann-fold domains"/>
    <property type="match status" value="1"/>
</dbReference>
<dbReference type="CDD" id="cd05271">
    <property type="entry name" value="NDUFA9_like_SDR_a"/>
    <property type="match status" value="1"/>
</dbReference>
<feature type="domain" description="NAD-dependent epimerase/dehydratase" evidence="2">
    <location>
        <begin position="63"/>
        <end position="274"/>
    </location>
</feature>
<gene>
    <name evidence="3" type="ORF">OEZ85_000052</name>
</gene>
<keyword evidence="1" id="KW-0732">Signal</keyword>
<dbReference type="PANTHER" id="PTHR12126">
    <property type="entry name" value="NADH-UBIQUINONE OXIDOREDUCTASE 39 KDA SUBUNIT-RELATED"/>
    <property type="match status" value="1"/>
</dbReference>
<keyword evidence="4" id="KW-1185">Reference proteome</keyword>
<dbReference type="PANTHER" id="PTHR12126:SF11">
    <property type="entry name" value="NADH DEHYDROGENASE [UBIQUINONE] 1 ALPHA SUBCOMPLEX SUBUNIT 9, MITOCHONDRIAL"/>
    <property type="match status" value="1"/>
</dbReference>
<dbReference type="InterPro" id="IPR036291">
    <property type="entry name" value="NAD(P)-bd_dom_sf"/>
</dbReference>
<protein>
    <recommendedName>
        <fullName evidence="2">NAD-dependent epimerase/dehydratase domain-containing protein</fullName>
    </recommendedName>
</protein>
<evidence type="ECO:0000256" key="1">
    <source>
        <dbReference type="SAM" id="SignalP"/>
    </source>
</evidence>
<dbReference type="Gene3D" id="3.40.50.720">
    <property type="entry name" value="NAD(P)-binding Rossmann-like Domain"/>
    <property type="match status" value="1"/>
</dbReference>
<proteinExistence type="predicted"/>